<dbReference type="EMBL" id="PDCH01000004">
    <property type="protein sequence ID" value="RBP99575.1"/>
    <property type="molecule type" value="Genomic_DNA"/>
</dbReference>
<feature type="compositionally biased region" description="Polar residues" evidence="1">
    <location>
        <begin position="257"/>
        <end position="268"/>
    </location>
</feature>
<dbReference type="Proteomes" id="UP000252345">
    <property type="component" value="Unassembled WGS sequence"/>
</dbReference>
<dbReference type="Pfam" id="PF12502">
    <property type="entry name" value="DUF3710"/>
    <property type="match status" value="1"/>
</dbReference>
<dbReference type="OrthoDB" id="8480367at2"/>
<accession>A0A366KCU9</accession>
<name>A0A366KCU9_9BIFI</name>
<gene>
    <name evidence="2" type="ORF">CRD59_03370</name>
</gene>
<evidence type="ECO:0000313" key="2">
    <source>
        <dbReference type="EMBL" id="RBP99575.1"/>
    </source>
</evidence>
<dbReference type="InterPro" id="IPR022183">
    <property type="entry name" value="DUF3710"/>
</dbReference>
<feature type="region of interest" description="Disordered" evidence="1">
    <location>
        <begin position="215"/>
        <end position="277"/>
    </location>
</feature>
<feature type="region of interest" description="Disordered" evidence="1">
    <location>
        <begin position="1"/>
        <end position="64"/>
    </location>
</feature>
<evidence type="ECO:0008006" key="4">
    <source>
        <dbReference type="Google" id="ProtNLM"/>
    </source>
</evidence>
<feature type="compositionally biased region" description="Basic and acidic residues" evidence="1">
    <location>
        <begin position="12"/>
        <end position="34"/>
    </location>
</feature>
<dbReference type="AlphaFoldDB" id="A0A366KCU9"/>
<reference evidence="2 3" key="1">
    <citation type="submission" date="2017-10" db="EMBL/GenBank/DDBJ databases">
        <title>Bifidobacterium xylocopum sp. nov. and Bifidobacterium aemilianum sp. nov., from the carpenter bee (Xylocopa violacea) digestive tract.</title>
        <authorList>
            <person name="Alberoni D."/>
            <person name="Baffoni L."/>
            <person name="Di Gioia D."/>
            <person name="Gaggia F."/>
            <person name="Biavati B."/>
        </authorList>
    </citation>
    <scope>NUCLEOTIDE SEQUENCE [LARGE SCALE GENOMIC DNA]</scope>
    <source>
        <strain evidence="2 3">XV2</strain>
    </source>
</reference>
<keyword evidence="3" id="KW-1185">Reference proteome</keyword>
<dbReference type="RefSeq" id="WP_113853188.1">
    <property type="nucleotide sequence ID" value="NZ_PDCH01000004.1"/>
</dbReference>
<protein>
    <recommendedName>
        <fullName evidence="4">DUF3710 domain-containing protein</fullName>
    </recommendedName>
</protein>
<organism evidence="2 3">
    <name type="scientific">Bifidobacterium xylocopae</name>
    <dbReference type="NCBI Taxonomy" id="2493119"/>
    <lineage>
        <taxon>Bacteria</taxon>
        <taxon>Bacillati</taxon>
        <taxon>Actinomycetota</taxon>
        <taxon>Actinomycetes</taxon>
        <taxon>Bifidobacteriales</taxon>
        <taxon>Bifidobacteriaceae</taxon>
        <taxon>Bifidobacterium</taxon>
    </lineage>
</organism>
<proteinExistence type="predicted"/>
<sequence>MGLFGFGRKRKGAGDEARMGEETEPTEKVEERANETAGQDEDGDRENQSAASGPERGVGRGPWDVNDEDVVDYDDYLDVGALYLPFLQGIQLRIKAKSQSGEVLGVTITYGQSSLELEAFAAPKTLGLWDMVRSDLLKANPKAREVEGRFGGELELPVSVKGKEFLTRFIGVDGPRWMLRGIMSGPAAEGGEEQETLYRYFQDVVVDRGEEPLAPRDLIPMHAPVSPAERAAAAAEEGEGGEKDSKIPEKPTGPFDSDQQTEVKTTLSRGPMFSEVR</sequence>
<comment type="caution">
    <text evidence="2">The sequence shown here is derived from an EMBL/GenBank/DDBJ whole genome shotgun (WGS) entry which is preliminary data.</text>
</comment>
<evidence type="ECO:0000256" key="1">
    <source>
        <dbReference type="SAM" id="MobiDB-lite"/>
    </source>
</evidence>
<feature type="compositionally biased region" description="Basic and acidic residues" evidence="1">
    <location>
        <begin position="240"/>
        <end position="249"/>
    </location>
</feature>
<evidence type="ECO:0000313" key="3">
    <source>
        <dbReference type="Proteomes" id="UP000252345"/>
    </source>
</evidence>